<dbReference type="Proteomes" id="UP000789396">
    <property type="component" value="Unassembled WGS sequence"/>
</dbReference>
<reference evidence="1" key="1">
    <citation type="submission" date="2021-06" db="EMBL/GenBank/DDBJ databases">
        <authorList>
            <person name="Kallberg Y."/>
            <person name="Tangrot J."/>
            <person name="Rosling A."/>
        </authorList>
    </citation>
    <scope>NUCLEOTIDE SEQUENCE</scope>
    <source>
        <strain evidence="1">IN212</strain>
    </source>
</reference>
<feature type="non-terminal residue" evidence="1">
    <location>
        <position position="1"/>
    </location>
</feature>
<gene>
    <name evidence="1" type="ORF">RFULGI_LOCUS11588</name>
</gene>
<dbReference type="AlphaFoldDB" id="A0A9N9ND94"/>
<sequence length="44" mass="4889">SSFESVIMTLLSSLSSEENVWSLLNLGIEVWLVVSLDCCKVEDL</sequence>
<evidence type="ECO:0000313" key="2">
    <source>
        <dbReference type="Proteomes" id="UP000789396"/>
    </source>
</evidence>
<accession>A0A9N9ND94</accession>
<name>A0A9N9ND94_9GLOM</name>
<protein>
    <submittedName>
        <fullName evidence="1">7840_t:CDS:1</fullName>
    </submittedName>
</protein>
<evidence type="ECO:0000313" key="1">
    <source>
        <dbReference type="EMBL" id="CAG8722975.1"/>
    </source>
</evidence>
<keyword evidence="2" id="KW-1185">Reference proteome</keyword>
<organism evidence="1 2">
    <name type="scientific">Racocetra fulgida</name>
    <dbReference type="NCBI Taxonomy" id="60492"/>
    <lineage>
        <taxon>Eukaryota</taxon>
        <taxon>Fungi</taxon>
        <taxon>Fungi incertae sedis</taxon>
        <taxon>Mucoromycota</taxon>
        <taxon>Glomeromycotina</taxon>
        <taxon>Glomeromycetes</taxon>
        <taxon>Diversisporales</taxon>
        <taxon>Gigasporaceae</taxon>
        <taxon>Racocetra</taxon>
    </lineage>
</organism>
<dbReference type="EMBL" id="CAJVPZ010025597">
    <property type="protein sequence ID" value="CAG8722975.1"/>
    <property type="molecule type" value="Genomic_DNA"/>
</dbReference>
<comment type="caution">
    <text evidence="1">The sequence shown here is derived from an EMBL/GenBank/DDBJ whole genome shotgun (WGS) entry which is preliminary data.</text>
</comment>
<feature type="non-terminal residue" evidence="1">
    <location>
        <position position="44"/>
    </location>
</feature>
<proteinExistence type="predicted"/>